<dbReference type="RefSeq" id="WP_095263352.1">
    <property type="nucleotide sequence ID" value="NZ_NPBY01000009.1"/>
</dbReference>
<organism evidence="1 2">
    <name type="scientific">Paenibacillus campinasensis</name>
    <dbReference type="NCBI Taxonomy" id="66347"/>
    <lineage>
        <taxon>Bacteria</taxon>
        <taxon>Bacillati</taxon>
        <taxon>Bacillota</taxon>
        <taxon>Bacilli</taxon>
        <taxon>Bacillales</taxon>
        <taxon>Paenibacillaceae</taxon>
        <taxon>Paenibacillus</taxon>
    </lineage>
</organism>
<reference evidence="1 2" key="1">
    <citation type="submission" date="2017-07" db="EMBL/GenBank/DDBJ databases">
        <title>Isolation and whole genome analysis of endospore-forming bacteria from heroin.</title>
        <authorList>
            <person name="Kalinowski J."/>
            <person name="Ahrens B."/>
            <person name="Al-Dilaimi A."/>
            <person name="Winkler A."/>
            <person name="Wibberg D."/>
            <person name="Schleenbecker U."/>
            <person name="Ruckert C."/>
            <person name="Wolfel R."/>
            <person name="Grass G."/>
        </authorList>
    </citation>
    <scope>NUCLEOTIDE SEQUENCE [LARGE SCALE GENOMIC DNA]</scope>
    <source>
        <strain evidence="1 2">7537-G1</strain>
    </source>
</reference>
<accession>A0A268F356</accession>
<dbReference type="EMBL" id="NPBY01000009">
    <property type="protein sequence ID" value="PAD79818.1"/>
    <property type="molecule type" value="Genomic_DNA"/>
</dbReference>
<protein>
    <recommendedName>
        <fullName evidence="3">Amidase</fullName>
    </recommendedName>
</protein>
<gene>
    <name evidence="1" type="ORF">CHH67_02255</name>
</gene>
<dbReference type="SUPFAM" id="SSF51445">
    <property type="entry name" value="(Trans)glycosidases"/>
    <property type="match status" value="1"/>
</dbReference>
<evidence type="ECO:0000313" key="2">
    <source>
        <dbReference type="Proteomes" id="UP000215596"/>
    </source>
</evidence>
<dbReference type="AlphaFoldDB" id="A0A268F356"/>
<sequence length="302" mass="34597">MKNVSARARLFILAGLTGLLLLVLLPLLLPSPSVNENKATWVWEAKLIRSQAEEIVSFSMNEGITTIFLQIQQEVRDEDYRRFNALAHQAGIEVHALDGHPEWAYSQGLDEGMKLLSWLERFHAASRQEERFDGIQFDVEPYVRERWEEEQQQVVAEWSINMSAWAREVSRQGLYISAAVPFWLDRIPGPSGSGSFSRWIISRMDAIAVMAYRDDGELMYELSRQELEQADELGKQVWIGMELGNTDEGDHLTFYSKSEQAMEEEAQRAATLGSGHPSFAGLAVHHYQAWMDRRMSMAEEER</sequence>
<comment type="caution">
    <text evidence="1">The sequence shown here is derived from an EMBL/GenBank/DDBJ whole genome shotgun (WGS) entry which is preliminary data.</text>
</comment>
<dbReference type="Proteomes" id="UP000215596">
    <property type="component" value="Unassembled WGS sequence"/>
</dbReference>
<evidence type="ECO:0008006" key="3">
    <source>
        <dbReference type="Google" id="ProtNLM"/>
    </source>
</evidence>
<dbReference type="InterPro" id="IPR017853">
    <property type="entry name" value="GH"/>
</dbReference>
<proteinExistence type="predicted"/>
<evidence type="ECO:0000313" key="1">
    <source>
        <dbReference type="EMBL" id="PAD79818.1"/>
    </source>
</evidence>
<dbReference type="OrthoDB" id="7054537at2"/>
<name>A0A268F356_9BACL</name>